<keyword evidence="3" id="KW-1185">Reference proteome</keyword>
<dbReference type="KEGG" id="cuo:CUROG_08570"/>
<gene>
    <name evidence="2" type="ORF">CUROG_08570</name>
</gene>
<accession>A0A5J6Z9Y6</accession>
<protein>
    <submittedName>
        <fullName evidence="2">Uncharacterized protein</fullName>
    </submittedName>
</protein>
<sequence length="79" mass="9011">MVNPQRYQSIVDGYLAQMEKSVQEFEDELARHTAALKDMARTRNRGGVGEEGETGKDHRLRSRGSDRRTARGPMIFDDD</sequence>
<reference evidence="3" key="1">
    <citation type="submission" date="2019-10" db="EMBL/GenBank/DDBJ databases">
        <title>Complete genome sequence of Corynebacterium urogenitalis DSM 108747, isolated from the genital tract of a cow.</title>
        <authorList>
            <person name="Ruckert C."/>
            <person name="Ballas P."/>
            <person name="Wagener K."/>
            <person name="Drillich M."/>
            <person name="Kaempfer P."/>
            <person name="Busse H.-J."/>
            <person name="Ehling-Schulz M."/>
        </authorList>
    </citation>
    <scope>NUCLEOTIDE SEQUENCE [LARGE SCALE GENOMIC DNA]</scope>
    <source>
        <strain evidence="3">LMM 1652</strain>
    </source>
</reference>
<evidence type="ECO:0000313" key="3">
    <source>
        <dbReference type="Proteomes" id="UP000326711"/>
    </source>
</evidence>
<organism evidence="2 3">
    <name type="scientific">Corynebacterium urogenitale</name>
    <dbReference type="NCBI Taxonomy" id="2487892"/>
    <lineage>
        <taxon>Bacteria</taxon>
        <taxon>Bacillati</taxon>
        <taxon>Actinomycetota</taxon>
        <taxon>Actinomycetes</taxon>
        <taxon>Mycobacteriales</taxon>
        <taxon>Corynebacteriaceae</taxon>
        <taxon>Corynebacterium</taxon>
    </lineage>
</organism>
<feature type="region of interest" description="Disordered" evidence="1">
    <location>
        <begin position="37"/>
        <end position="79"/>
    </location>
</feature>
<evidence type="ECO:0000313" key="2">
    <source>
        <dbReference type="EMBL" id="QFQ03062.1"/>
    </source>
</evidence>
<evidence type="ECO:0000256" key="1">
    <source>
        <dbReference type="SAM" id="MobiDB-lite"/>
    </source>
</evidence>
<proteinExistence type="predicted"/>
<feature type="compositionally biased region" description="Basic and acidic residues" evidence="1">
    <location>
        <begin position="53"/>
        <end position="69"/>
    </location>
</feature>
<dbReference type="RefSeq" id="WP_151903348.1">
    <property type="nucleotide sequence ID" value="NZ_CP045032.1"/>
</dbReference>
<dbReference type="EMBL" id="CP045032">
    <property type="protein sequence ID" value="QFQ03062.1"/>
    <property type="molecule type" value="Genomic_DNA"/>
</dbReference>
<name>A0A5J6Z9Y6_9CORY</name>
<dbReference type="Proteomes" id="UP000326711">
    <property type="component" value="Chromosome"/>
</dbReference>
<dbReference type="AlphaFoldDB" id="A0A5J6Z9Y6"/>